<feature type="transmembrane region" description="Helical" evidence="1">
    <location>
        <begin position="375"/>
        <end position="394"/>
    </location>
</feature>
<evidence type="ECO:0000313" key="3">
    <source>
        <dbReference type="EMBL" id="SVB83477.1"/>
    </source>
</evidence>
<dbReference type="GO" id="GO:0004713">
    <property type="term" value="F:protein tyrosine kinase activity"/>
    <property type="evidence" value="ECO:0007669"/>
    <property type="project" value="TreeGrafter"/>
</dbReference>
<dbReference type="InterPro" id="IPR036388">
    <property type="entry name" value="WH-like_DNA-bd_sf"/>
</dbReference>
<feature type="transmembrane region" description="Helical" evidence="1">
    <location>
        <begin position="90"/>
        <end position="113"/>
    </location>
</feature>
<dbReference type="AlphaFoldDB" id="A0A382H995"/>
<reference evidence="3" key="1">
    <citation type="submission" date="2018-05" db="EMBL/GenBank/DDBJ databases">
        <authorList>
            <person name="Lanie J.A."/>
            <person name="Ng W.-L."/>
            <person name="Kazmierczak K.M."/>
            <person name="Andrzejewski T.M."/>
            <person name="Davidsen T.M."/>
            <person name="Wayne K.J."/>
            <person name="Tettelin H."/>
            <person name="Glass J.I."/>
            <person name="Rusch D."/>
            <person name="Podicherti R."/>
            <person name="Tsui H.-C.T."/>
            <person name="Winkler M.E."/>
        </authorList>
    </citation>
    <scope>NUCLEOTIDE SEQUENCE</scope>
</reference>
<dbReference type="PANTHER" id="PTHR32309:SF13">
    <property type="entry name" value="FERRIC ENTEROBACTIN TRANSPORT PROTEIN FEPE"/>
    <property type="match status" value="1"/>
</dbReference>
<dbReference type="Pfam" id="PF13807">
    <property type="entry name" value="GNVR"/>
    <property type="match status" value="1"/>
</dbReference>
<dbReference type="Gene3D" id="1.10.10.10">
    <property type="entry name" value="Winged helix-like DNA-binding domain superfamily/Winged helix DNA-binding domain"/>
    <property type="match status" value="1"/>
</dbReference>
<feature type="domain" description="Tyrosine-protein kinase G-rich" evidence="2">
    <location>
        <begin position="318"/>
        <end position="395"/>
    </location>
</feature>
<dbReference type="EMBL" id="UINC01059737">
    <property type="protein sequence ID" value="SVB83477.1"/>
    <property type="molecule type" value="Genomic_DNA"/>
</dbReference>
<sequence>MELSSHEQKILDIVSNHPEILDNPEKRTQIAELYGLSEKTLRNRIAELKKYGFIGSNSKVIKSERKHLITENDEINLAAILDIIKLEKIFILKLTLFFTMIGLIYSLLATLYFRSTISMYPAGELSQSGGVLGEFQGLAKTFGMGSLGPAPTYNIPDIINSRRLKKDIVQKIWKTQNFPEGSNLVTFWELDKPKFFSPRKWISKFLPKGNFIADSNAKLIHEAILDLDDLITVREEISGLITVSILMQDPTLASNIANYIANYVKDFISYEQHREAQRNRKFVEDQKLDAKIQFELSEELLTSFRKKHPIPRDTPELQMQRSRLESGIEENRAVYITIRQQYEIAKIEEAKEKLLINILDIAEPAIKKDKPKRTLIVLLSLFGGFMVSIPIALFRD</sequence>
<dbReference type="InterPro" id="IPR032807">
    <property type="entry name" value="GNVR"/>
</dbReference>
<dbReference type="InterPro" id="IPR050445">
    <property type="entry name" value="Bact_polysacc_biosynth/exp"/>
</dbReference>
<organism evidence="3">
    <name type="scientific">marine metagenome</name>
    <dbReference type="NCBI Taxonomy" id="408172"/>
    <lineage>
        <taxon>unclassified sequences</taxon>
        <taxon>metagenomes</taxon>
        <taxon>ecological metagenomes</taxon>
    </lineage>
</organism>
<keyword evidence="1" id="KW-1133">Transmembrane helix</keyword>
<evidence type="ECO:0000256" key="1">
    <source>
        <dbReference type="SAM" id="Phobius"/>
    </source>
</evidence>
<accession>A0A382H995</accession>
<proteinExistence type="predicted"/>
<keyword evidence="1" id="KW-0472">Membrane</keyword>
<dbReference type="SUPFAM" id="SSF46785">
    <property type="entry name" value="Winged helix' DNA-binding domain"/>
    <property type="match status" value="1"/>
</dbReference>
<protein>
    <recommendedName>
        <fullName evidence="2">Tyrosine-protein kinase G-rich domain-containing protein</fullName>
    </recommendedName>
</protein>
<dbReference type="PANTHER" id="PTHR32309">
    <property type="entry name" value="TYROSINE-PROTEIN KINASE"/>
    <property type="match status" value="1"/>
</dbReference>
<evidence type="ECO:0000259" key="2">
    <source>
        <dbReference type="Pfam" id="PF13807"/>
    </source>
</evidence>
<dbReference type="GO" id="GO:0005886">
    <property type="term" value="C:plasma membrane"/>
    <property type="evidence" value="ECO:0007669"/>
    <property type="project" value="TreeGrafter"/>
</dbReference>
<gene>
    <name evidence="3" type="ORF">METZ01_LOCUS236331</name>
</gene>
<name>A0A382H995_9ZZZZ</name>
<dbReference type="InterPro" id="IPR036390">
    <property type="entry name" value="WH_DNA-bd_sf"/>
</dbReference>
<keyword evidence="1" id="KW-0812">Transmembrane</keyword>